<reference evidence="1 2" key="1">
    <citation type="submission" date="2017-09" db="EMBL/GenBank/DDBJ databases">
        <title>Complete genome sequence of Verrucomicrobial strain HZ-65, isolated from freshwater.</title>
        <authorList>
            <person name="Choi A."/>
        </authorList>
    </citation>
    <scope>NUCLEOTIDE SEQUENCE [LARGE SCALE GENOMIC DNA]</scope>
    <source>
        <strain evidence="1 2">HZ-65</strain>
    </source>
</reference>
<organism evidence="1 2">
    <name type="scientific">Nibricoccus aquaticus</name>
    <dbReference type="NCBI Taxonomy" id="2576891"/>
    <lineage>
        <taxon>Bacteria</taxon>
        <taxon>Pseudomonadati</taxon>
        <taxon>Verrucomicrobiota</taxon>
        <taxon>Opitutia</taxon>
        <taxon>Opitutales</taxon>
        <taxon>Opitutaceae</taxon>
        <taxon>Nibricoccus</taxon>
    </lineage>
</organism>
<proteinExistence type="predicted"/>
<accession>A0A290Q619</accession>
<sequence>MRLRVHLLDHRQHRPIPLDHERRPRRPPVLPPIKLLVDYSIRRLREQIPRIAHQHQAPLTALIDAPLAPTPLPAPTPNFSARRLCDPAVSRLIATKS</sequence>
<dbReference type="EMBL" id="CP023344">
    <property type="protein sequence ID" value="ATC63717.1"/>
    <property type="molecule type" value="Genomic_DNA"/>
</dbReference>
<protein>
    <submittedName>
        <fullName evidence="1">Uncharacterized protein</fullName>
    </submittedName>
</protein>
<dbReference type="AlphaFoldDB" id="A0A290Q619"/>
<keyword evidence="2" id="KW-1185">Reference proteome</keyword>
<evidence type="ECO:0000313" key="1">
    <source>
        <dbReference type="EMBL" id="ATC63717.1"/>
    </source>
</evidence>
<gene>
    <name evidence="1" type="ORF">CMV30_06985</name>
</gene>
<name>A0A290Q619_9BACT</name>
<evidence type="ECO:0000313" key="2">
    <source>
        <dbReference type="Proteomes" id="UP000217265"/>
    </source>
</evidence>
<dbReference type="Proteomes" id="UP000217265">
    <property type="component" value="Chromosome"/>
</dbReference>
<dbReference type="KEGG" id="vbh:CMV30_06985"/>